<evidence type="ECO:0000256" key="1">
    <source>
        <dbReference type="ARBA" id="ARBA00001286"/>
    </source>
</evidence>
<dbReference type="Proteomes" id="UP000247416">
    <property type="component" value="Unassembled WGS sequence"/>
</dbReference>
<evidence type="ECO:0000256" key="8">
    <source>
        <dbReference type="ARBA" id="ARBA00049348"/>
    </source>
</evidence>
<dbReference type="EMBL" id="QJTJ01000027">
    <property type="protein sequence ID" value="PYF03952.1"/>
    <property type="molecule type" value="Genomic_DNA"/>
</dbReference>
<evidence type="ECO:0000256" key="6">
    <source>
        <dbReference type="ARBA" id="ARBA00022763"/>
    </source>
</evidence>
<dbReference type="Gene3D" id="3.30.160.70">
    <property type="entry name" value="Methylated DNA-protein cysteine methyltransferase domain"/>
    <property type="match status" value="1"/>
</dbReference>
<name>A0A318TGE0_9BACL</name>
<dbReference type="FunFam" id="1.10.10.10:FF:000214">
    <property type="entry name" value="Methylated-DNA--protein-cysteine methyltransferase"/>
    <property type="match status" value="1"/>
</dbReference>
<evidence type="ECO:0000256" key="5">
    <source>
        <dbReference type="ARBA" id="ARBA00022679"/>
    </source>
</evidence>
<evidence type="ECO:0000256" key="4">
    <source>
        <dbReference type="ARBA" id="ARBA00022603"/>
    </source>
</evidence>
<dbReference type="InterPro" id="IPR036631">
    <property type="entry name" value="MGMT_N_sf"/>
</dbReference>
<feature type="domain" description="Methylated-DNA-[protein]-cysteine S-methyltransferase DNA binding" evidence="9">
    <location>
        <begin position="89"/>
        <end position="168"/>
    </location>
</feature>
<evidence type="ECO:0000256" key="7">
    <source>
        <dbReference type="ARBA" id="ARBA00023204"/>
    </source>
</evidence>
<comment type="similarity">
    <text evidence="2">Belongs to the MGMT family.</text>
</comment>
<dbReference type="NCBIfam" id="TIGR00589">
    <property type="entry name" value="ogt"/>
    <property type="match status" value="1"/>
</dbReference>
<dbReference type="InterPro" id="IPR001497">
    <property type="entry name" value="MethylDNA_cys_MeTrfase_AS"/>
</dbReference>
<dbReference type="EC" id="2.1.1.63" evidence="3"/>
<evidence type="ECO:0000259" key="10">
    <source>
        <dbReference type="Pfam" id="PF02870"/>
    </source>
</evidence>
<comment type="caution">
    <text evidence="11">The sequence shown here is derived from an EMBL/GenBank/DDBJ whole genome shotgun (WGS) entry which is preliminary data.</text>
</comment>
<dbReference type="SUPFAM" id="SSF46767">
    <property type="entry name" value="Methylated DNA-protein cysteine methyltransferase, C-terminal domain"/>
    <property type="match status" value="1"/>
</dbReference>
<dbReference type="GO" id="GO:0003908">
    <property type="term" value="F:methylated-DNA-[protein]-cysteine S-methyltransferase activity"/>
    <property type="evidence" value="ECO:0007669"/>
    <property type="project" value="UniProtKB-EC"/>
</dbReference>
<keyword evidence="7" id="KW-0234">DNA repair</keyword>
<comment type="catalytic activity">
    <reaction evidence="8">
        <text>a 6-O-methyl-2'-deoxyguanosine in DNA + L-cysteinyl-[protein] = S-methyl-L-cysteinyl-[protein] + a 2'-deoxyguanosine in DNA</text>
        <dbReference type="Rhea" id="RHEA:24000"/>
        <dbReference type="Rhea" id="RHEA-COMP:10131"/>
        <dbReference type="Rhea" id="RHEA-COMP:10132"/>
        <dbReference type="Rhea" id="RHEA-COMP:11367"/>
        <dbReference type="Rhea" id="RHEA-COMP:11368"/>
        <dbReference type="ChEBI" id="CHEBI:29950"/>
        <dbReference type="ChEBI" id="CHEBI:82612"/>
        <dbReference type="ChEBI" id="CHEBI:85445"/>
        <dbReference type="ChEBI" id="CHEBI:85448"/>
        <dbReference type="EC" id="2.1.1.63"/>
    </reaction>
</comment>
<dbReference type="PROSITE" id="PS00374">
    <property type="entry name" value="MGMT"/>
    <property type="match status" value="1"/>
</dbReference>
<protein>
    <recommendedName>
        <fullName evidence="3">methylated-DNA--[protein]-cysteine S-methyltransferase</fullName>
        <ecNumber evidence="3">2.1.1.63</ecNumber>
    </recommendedName>
</protein>
<keyword evidence="6" id="KW-0227">DNA damage</keyword>
<dbReference type="Gene3D" id="1.10.10.10">
    <property type="entry name" value="Winged helix-like DNA-binding domain superfamily/Winged helix DNA-binding domain"/>
    <property type="match status" value="1"/>
</dbReference>
<evidence type="ECO:0000256" key="2">
    <source>
        <dbReference type="ARBA" id="ARBA00008711"/>
    </source>
</evidence>
<gene>
    <name evidence="11" type="ORF">BJ095_12726</name>
</gene>
<keyword evidence="4 11" id="KW-0489">Methyltransferase</keyword>
<evidence type="ECO:0000256" key="3">
    <source>
        <dbReference type="ARBA" id="ARBA00011918"/>
    </source>
</evidence>
<dbReference type="CDD" id="cd06445">
    <property type="entry name" value="ATase"/>
    <property type="match status" value="1"/>
</dbReference>
<evidence type="ECO:0000313" key="12">
    <source>
        <dbReference type="Proteomes" id="UP000247416"/>
    </source>
</evidence>
<feature type="domain" description="Methylguanine DNA methyltransferase ribonuclease-like" evidence="10">
    <location>
        <begin position="7"/>
        <end position="84"/>
    </location>
</feature>
<keyword evidence="5 11" id="KW-0808">Transferase</keyword>
<dbReference type="PANTHER" id="PTHR10815:SF12">
    <property type="entry name" value="METHYLATED-DNA--PROTEIN-CYSTEINE METHYLTRANSFERASE, INDUCIBLE"/>
    <property type="match status" value="1"/>
</dbReference>
<dbReference type="InterPro" id="IPR008332">
    <property type="entry name" value="MethylG_MeTrfase_N"/>
</dbReference>
<reference evidence="11 12" key="1">
    <citation type="submission" date="2018-06" db="EMBL/GenBank/DDBJ databases">
        <title>Genomic Encyclopedia of Archaeal and Bacterial Type Strains, Phase II (KMG-II): from individual species to whole genera.</title>
        <authorList>
            <person name="Goeker M."/>
        </authorList>
    </citation>
    <scope>NUCLEOTIDE SEQUENCE [LARGE SCALE GENOMIC DNA]</scope>
    <source>
        <strain evidence="11 12">KACC 16626</strain>
    </source>
</reference>
<dbReference type="GO" id="GO:0006281">
    <property type="term" value="P:DNA repair"/>
    <property type="evidence" value="ECO:0007669"/>
    <property type="project" value="UniProtKB-KW"/>
</dbReference>
<dbReference type="InterPro" id="IPR036217">
    <property type="entry name" value="MethylDNA_cys_MeTrfase_DNAb"/>
</dbReference>
<dbReference type="AlphaFoldDB" id="A0A318TGE0"/>
<evidence type="ECO:0000313" key="11">
    <source>
        <dbReference type="EMBL" id="PYF03952.1"/>
    </source>
</evidence>
<dbReference type="Pfam" id="PF02870">
    <property type="entry name" value="Methyltransf_1N"/>
    <property type="match status" value="1"/>
</dbReference>
<dbReference type="GO" id="GO:0032259">
    <property type="term" value="P:methylation"/>
    <property type="evidence" value="ECO:0007669"/>
    <property type="project" value="UniProtKB-KW"/>
</dbReference>
<comment type="catalytic activity">
    <reaction evidence="1">
        <text>a 4-O-methyl-thymidine in DNA + L-cysteinyl-[protein] = a thymidine in DNA + S-methyl-L-cysteinyl-[protein]</text>
        <dbReference type="Rhea" id="RHEA:53428"/>
        <dbReference type="Rhea" id="RHEA-COMP:10131"/>
        <dbReference type="Rhea" id="RHEA-COMP:10132"/>
        <dbReference type="Rhea" id="RHEA-COMP:13555"/>
        <dbReference type="Rhea" id="RHEA-COMP:13556"/>
        <dbReference type="ChEBI" id="CHEBI:29950"/>
        <dbReference type="ChEBI" id="CHEBI:82612"/>
        <dbReference type="ChEBI" id="CHEBI:137386"/>
        <dbReference type="ChEBI" id="CHEBI:137387"/>
        <dbReference type="EC" id="2.1.1.63"/>
    </reaction>
</comment>
<evidence type="ECO:0000259" key="9">
    <source>
        <dbReference type="Pfam" id="PF01035"/>
    </source>
</evidence>
<dbReference type="PANTHER" id="PTHR10815">
    <property type="entry name" value="METHYLATED-DNA--PROTEIN-CYSTEINE METHYLTRANSFERASE"/>
    <property type="match status" value="1"/>
</dbReference>
<dbReference type="SUPFAM" id="SSF53155">
    <property type="entry name" value="Methylated DNA-protein cysteine methyltransferase domain"/>
    <property type="match status" value="1"/>
</dbReference>
<keyword evidence="12" id="KW-1185">Reference proteome</keyword>
<dbReference type="InterPro" id="IPR036388">
    <property type="entry name" value="WH-like_DNA-bd_sf"/>
</dbReference>
<dbReference type="Pfam" id="PF01035">
    <property type="entry name" value="DNA_binding_1"/>
    <property type="match status" value="1"/>
</dbReference>
<proteinExistence type="inferred from homology"/>
<dbReference type="OrthoDB" id="9802228at2"/>
<organism evidence="11 12">
    <name type="scientific">Ureibacillus chungkukjangi</name>
    <dbReference type="NCBI Taxonomy" id="1202712"/>
    <lineage>
        <taxon>Bacteria</taxon>
        <taxon>Bacillati</taxon>
        <taxon>Bacillota</taxon>
        <taxon>Bacilli</taxon>
        <taxon>Bacillales</taxon>
        <taxon>Caryophanaceae</taxon>
        <taxon>Ureibacillus</taxon>
    </lineage>
</organism>
<dbReference type="RefSeq" id="WP_107934888.1">
    <property type="nucleotide sequence ID" value="NZ_CP085009.1"/>
</dbReference>
<accession>A0A318TGE0</accession>
<sequence length="173" mass="19148">MAGETIIYYQLLLHKEWQVYIAATEKGLCYLGTEHSSIDDLAKSSIKQFPDCRLIEAEDKLTTYTDQLKEYFDGARKQFTFPFDVHGTNFQMNVWKALSAIPYGKSFCYSDIANQIGNPKAVRAVGTAIGSNPVAIVIPCHRVLGKSGTLTGFSGGLDVKEKLLALEKIAYKA</sequence>
<dbReference type="InterPro" id="IPR014048">
    <property type="entry name" value="MethylDNA_cys_MeTrfase_DNA-bd"/>
</dbReference>